<evidence type="ECO:0000256" key="3">
    <source>
        <dbReference type="ARBA" id="ARBA00023004"/>
    </source>
</evidence>
<accession>A0A1Q9LGZ8</accession>
<dbReference type="STRING" id="1193682.BJP25_27025"/>
<dbReference type="GO" id="GO:0046872">
    <property type="term" value="F:metal ion binding"/>
    <property type="evidence" value="ECO:0007669"/>
    <property type="project" value="UniProtKB-KW"/>
</dbReference>
<dbReference type="PROSITE" id="PS51184">
    <property type="entry name" value="JMJC"/>
    <property type="match status" value="1"/>
</dbReference>
<dbReference type="Proteomes" id="UP000186040">
    <property type="component" value="Unassembled WGS sequence"/>
</dbReference>
<protein>
    <submittedName>
        <fullName evidence="5">Cupin</fullName>
    </submittedName>
</protein>
<reference evidence="5 6" key="1">
    <citation type="submission" date="2016-10" db="EMBL/GenBank/DDBJ databases">
        <title>The Draft Genome Sequence of Actinokineospora bangkokensis 44EHWT reveals the biosynthetic pathway of antifungal compounds Thailandins with unusual extender unit butylmalonyl-CoA.</title>
        <authorList>
            <person name="Greule A."/>
            <person name="Intra B."/>
            <person name="Flemming S."/>
            <person name="Rommel M.G."/>
            <person name="Panbangred W."/>
            <person name="Bechthold A."/>
        </authorList>
    </citation>
    <scope>NUCLEOTIDE SEQUENCE [LARGE SCALE GENOMIC DNA]</scope>
    <source>
        <strain evidence="5 6">44EHW</strain>
    </source>
</reference>
<dbReference type="OrthoDB" id="9764016at2"/>
<dbReference type="Gene3D" id="2.60.120.650">
    <property type="entry name" value="Cupin"/>
    <property type="match status" value="1"/>
</dbReference>
<dbReference type="PANTHER" id="PTHR13096">
    <property type="entry name" value="MINA53 MYC INDUCED NUCLEAR ANTIGEN"/>
    <property type="match status" value="1"/>
</dbReference>
<keyword evidence="6" id="KW-1185">Reference proteome</keyword>
<comment type="caution">
    <text evidence="5">The sequence shown here is derived from an EMBL/GenBank/DDBJ whole genome shotgun (WGS) entry which is preliminary data.</text>
</comment>
<dbReference type="GO" id="GO:0051864">
    <property type="term" value="F:histone H3K36 demethylase activity"/>
    <property type="evidence" value="ECO:0007669"/>
    <property type="project" value="TreeGrafter"/>
</dbReference>
<dbReference type="InterPro" id="IPR003347">
    <property type="entry name" value="JmjC_dom"/>
</dbReference>
<dbReference type="SMART" id="SM00558">
    <property type="entry name" value="JmjC"/>
    <property type="match status" value="1"/>
</dbReference>
<comment type="cofactor">
    <cofactor evidence="1">
        <name>Fe(2+)</name>
        <dbReference type="ChEBI" id="CHEBI:29033"/>
    </cofactor>
</comment>
<keyword evidence="2" id="KW-0479">Metal-binding</keyword>
<evidence type="ECO:0000259" key="4">
    <source>
        <dbReference type="PROSITE" id="PS51184"/>
    </source>
</evidence>
<dbReference type="SUPFAM" id="SSF51197">
    <property type="entry name" value="Clavaminate synthase-like"/>
    <property type="match status" value="1"/>
</dbReference>
<dbReference type="PANTHER" id="PTHR13096:SF9">
    <property type="entry name" value="BIFUNCTIONAL LYSINE-SPECIFIC DEMETHYLASE AND HISTIDYL-HYDROXYLASE"/>
    <property type="match status" value="1"/>
</dbReference>
<dbReference type="EMBL" id="MKQR01000025">
    <property type="protein sequence ID" value="OLR91321.1"/>
    <property type="molecule type" value="Genomic_DNA"/>
</dbReference>
<sequence>MSTSPTGRSSQGDRPALRRCLELDPDTFAAEHWGRTPVLGHPGSFADLLTLDDVDELLSRRGLRTPFLRVAKDGAVLSSAQFTSGGGVGAEVADQVNDGKVARLFDQGSTLVLQGLHRLWPPLVEFASQLGVDLGHPVQVNAYITPPSSQGFSAHYDVHDVFVLQVAGEKRWLIHEPVHRDPLRDQPWDQHAAAVRERAQGEPLIDTVLRPGDALYLPRGYLHSARALGGVSAHITVGIHVLTRYALVEALLKLAGAEEELRTTLPLGIDAASPDELTQHLDATLDALVRTLKAADPAEVSRLVRNRVWSGTKPAPLAPLAQAAAAQSVAEGTRVVLRRGLRHRLTTRGDRALLDLPGDRLDLPAYTAPALAALLTGAPAAVGELPGLDAADQVTLVRRLLREGVLVPE</sequence>
<dbReference type="Pfam" id="PF08007">
    <property type="entry name" value="JmjC_2"/>
    <property type="match status" value="1"/>
</dbReference>
<organism evidence="5 6">
    <name type="scientific">Actinokineospora bangkokensis</name>
    <dbReference type="NCBI Taxonomy" id="1193682"/>
    <lineage>
        <taxon>Bacteria</taxon>
        <taxon>Bacillati</taxon>
        <taxon>Actinomycetota</taxon>
        <taxon>Actinomycetes</taxon>
        <taxon>Pseudonocardiales</taxon>
        <taxon>Pseudonocardiaceae</taxon>
        <taxon>Actinokineospora</taxon>
    </lineage>
</organism>
<evidence type="ECO:0000256" key="1">
    <source>
        <dbReference type="ARBA" id="ARBA00001954"/>
    </source>
</evidence>
<evidence type="ECO:0000313" key="5">
    <source>
        <dbReference type="EMBL" id="OLR91321.1"/>
    </source>
</evidence>
<feature type="domain" description="JmjC" evidence="4">
    <location>
        <begin position="108"/>
        <end position="258"/>
    </location>
</feature>
<keyword evidence="3" id="KW-0408">Iron</keyword>
<dbReference type="AlphaFoldDB" id="A0A1Q9LGZ8"/>
<gene>
    <name evidence="5" type="ORF">BJP25_27025</name>
</gene>
<evidence type="ECO:0000256" key="2">
    <source>
        <dbReference type="ARBA" id="ARBA00022723"/>
    </source>
</evidence>
<proteinExistence type="predicted"/>
<evidence type="ECO:0000313" key="6">
    <source>
        <dbReference type="Proteomes" id="UP000186040"/>
    </source>
</evidence>
<dbReference type="RefSeq" id="WP_075976978.1">
    <property type="nucleotide sequence ID" value="NZ_MKQR01000025.1"/>
</dbReference>
<dbReference type="InterPro" id="IPR039994">
    <property type="entry name" value="NO66-like"/>
</dbReference>
<name>A0A1Q9LGZ8_9PSEU</name>
<dbReference type="GO" id="GO:0032453">
    <property type="term" value="F:histone H3K4 demethylase activity"/>
    <property type="evidence" value="ECO:0007669"/>
    <property type="project" value="TreeGrafter"/>
</dbReference>